<evidence type="ECO:0000259" key="3">
    <source>
        <dbReference type="SMART" id="SM00849"/>
    </source>
</evidence>
<dbReference type="PANTHER" id="PTHR30619:SF7">
    <property type="entry name" value="BETA-LACTAMASE DOMAIN PROTEIN"/>
    <property type="match status" value="1"/>
</dbReference>
<dbReference type="SUPFAM" id="SSF56281">
    <property type="entry name" value="Metallo-hydrolase/oxidoreductase"/>
    <property type="match status" value="1"/>
</dbReference>
<protein>
    <submittedName>
        <fullName evidence="4">MBL fold metallo-hydrolase</fullName>
    </submittedName>
</protein>
<feature type="region of interest" description="Disordered" evidence="1">
    <location>
        <begin position="65"/>
        <end position="97"/>
    </location>
</feature>
<organism evidence="4 5">
    <name type="scientific">Heliobacterium mobile</name>
    <name type="common">Heliobacillus mobilis</name>
    <dbReference type="NCBI Taxonomy" id="28064"/>
    <lineage>
        <taxon>Bacteria</taxon>
        <taxon>Bacillati</taxon>
        <taxon>Bacillota</taxon>
        <taxon>Clostridia</taxon>
        <taxon>Eubacteriales</taxon>
        <taxon>Heliobacteriaceae</taxon>
        <taxon>Heliobacterium</taxon>
    </lineage>
</organism>
<comment type="caution">
    <text evidence="4">The sequence shown here is derived from an EMBL/GenBank/DDBJ whole genome shotgun (WGS) entry which is preliminary data.</text>
</comment>
<evidence type="ECO:0000256" key="1">
    <source>
        <dbReference type="SAM" id="MobiDB-lite"/>
    </source>
</evidence>
<feature type="signal peptide" evidence="2">
    <location>
        <begin position="1"/>
        <end position="26"/>
    </location>
</feature>
<dbReference type="Pfam" id="PF00753">
    <property type="entry name" value="Lactamase_B"/>
    <property type="match status" value="1"/>
</dbReference>
<dbReference type="GO" id="GO:0016787">
    <property type="term" value="F:hydrolase activity"/>
    <property type="evidence" value="ECO:0007669"/>
    <property type="project" value="UniProtKB-KW"/>
</dbReference>
<dbReference type="InterPro" id="IPR052159">
    <property type="entry name" value="Competence_DNA_uptake"/>
</dbReference>
<sequence length="486" mass="52608">MKKQRAILTSTVLSAILLTTSVPALAHPGRTDSDGGHTCRTNCEKWCLQPSKYHYHNADGSVRRVNEQPTEQESSTPEPAQTWDQAPSPPPAPAWQPANVKVKLDDQEPVTANGRTLVPMRRILESLGAQLSWDQPTQSVTATKDGVTILLTVGSKTAYKNGTPVTLDQAPLIVNGRTVVPARFVVEAFNGDVKWDDATRTVYIFSPGRKLGILKHADKHPDKVVTVPPTEPGNKMAYVHFIDVGQADSIYIQLPNHNDILIDGGNRADGQKVVDYLKAQGVDDLEAVIATHPHEDHIGGLPDVLQAYQVDSFYMPNAVTTTRTFEDLLIAVKENHAKTIVAKAGMKLEVPGAEEVILAPEIGDSDDLNNSSVVLKLNYGQTSFLFTGDAENLSEVQMLSNGYDVSADVLKVGHHGSQYSTSKGFLDNVKPKYAVISVGAGNEYGHPAESTLKLLQDAGVPVYRTDKDGTVVVTTDGASIFMSTQK</sequence>
<dbReference type="InterPro" id="IPR012854">
    <property type="entry name" value="Cu_amine_oxidase-like_N"/>
</dbReference>
<dbReference type="InterPro" id="IPR001279">
    <property type="entry name" value="Metallo-B-lactamas"/>
</dbReference>
<evidence type="ECO:0000313" key="5">
    <source>
        <dbReference type="Proteomes" id="UP000430670"/>
    </source>
</evidence>
<name>A0A6I3SFB7_HELMO</name>
<dbReference type="InterPro" id="IPR036866">
    <property type="entry name" value="RibonucZ/Hydroxyglut_hydro"/>
</dbReference>
<dbReference type="InterPro" id="IPR036582">
    <property type="entry name" value="Mao_N_sf"/>
</dbReference>
<feature type="chain" id="PRO_5026040344" evidence="2">
    <location>
        <begin position="27"/>
        <end position="486"/>
    </location>
</feature>
<dbReference type="Gene3D" id="3.60.15.10">
    <property type="entry name" value="Ribonuclease Z/Hydroxyacylglutathione hydrolase-like"/>
    <property type="match status" value="1"/>
</dbReference>
<proteinExistence type="predicted"/>
<dbReference type="SUPFAM" id="SSF55383">
    <property type="entry name" value="Copper amine oxidase, domain N"/>
    <property type="match status" value="1"/>
</dbReference>
<keyword evidence="5" id="KW-1185">Reference proteome</keyword>
<keyword evidence="4" id="KW-0378">Hydrolase</keyword>
<keyword evidence="2" id="KW-0732">Signal</keyword>
<dbReference type="PANTHER" id="PTHR30619">
    <property type="entry name" value="DNA INTERNALIZATION/COMPETENCE PROTEIN COMEC/REC2"/>
    <property type="match status" value="1"/>
</dbReference>
<dbReference type="EMBL" id="WNKU01000001">
    <property type="protein sequence ID" value="MTV47720.1"/>
    <property type="molecule type" value="Genomic_DNA"/>
</dbReference>
<evidence type="ECO:0000313" key="4">
    <source>
        <dbReference type="EMBL" id="MTV47720.1"/>
    </source>
</evidence>
<dbReference type="Proteomes" id="UP000430670">
    <property type="component" value="Unassembled WGS sequence"/>
</dbReference>
<dbReference type="AlphaFoldDB" id="A0A6I3SFB7"/>
<dbReference type="RefSeq" id="WP_155474796.1">
    <property type="nucleotide sequence ID" value="NZ_WNKU01000001.1"/>
</dbReference>
<dbReference type="Gene3D" id="3.30.457.10">
    <property type="entry name" value="Copper amine oxidase-like, N-terminal domain"/>
    <property type="match status" value="1"/>
</dbReference>
<dbReference type="InterPro" id="IPR035681">
    <property type="entry name" value="ComA-like_MBL"/>
</dbReference>
<dbReference type="OrthoDB" id="9761531at2"/>
<feature type="compositionally biased region" description="Polar residues" evidence="1">
    <location>
        <begin position="67"/>
        <end position="85"/>
    </location>
</feature>
<feature type="domain" description="Metallo-beta-lactamase" evidence="3">
    <location>
        <begin position="246"/>
        <end position="440"/>
    </location>
</feature>
<dbReference type="CDD" id="cd07731">
    <property type="entry name" value="ComA-like_MBL-fold"/>
    <property type="match status" value="1"/>
</dbReference>
<accession>A0A6I3SFB7</accession>
<dbReference type="Pfam" id="PF07833">
    <property type="entry name" value="Cu_amine_oxidN1"/>
    <property type="match status" value="1"/>
</dbReference>
<gene>
    <name evidence="4" type="ORF">GJ688_01825</name>
</gene>
<evidence type="ECO:0000256" key="2">
    <source>
        <dbReference type="SAM" id="SignalP"/>
    </source>
</evidence>
<reference evidence="4 5" key="1">
    <citation type="submission" date="2019-11" db="EMBL/GenBank/DDBJ databases">
        <title>Whole-genome sequence of a the green, strictly anaerobic photosynthetic bacterium Heliobacillus mobilis DSM 6151.</title>
        <authorList>
            <person name="Kyndt J.A."/>
            <person name="Meyer T.E."/>
        </authorList>
    </citation>
    <scope>NUCLEOTIDE SEQUENCE [LARGE SCALE GENOMIC DNA]</scope>
    <source>
        <strain evidence="4 5">DSM 6151</strain>
    </source>
</reference>
<dbReference type="SMART" id="SM00849">
    <property type="entry name" value="Lactamase_B"/>
    <property type="match status" value="1"/>
</dbReference>